<evidence type="ECO:0000256" key="13">
    <source>
        <dbReference type="SAM" id="MobiDB-lite"/>
    </source>
</evidence>
<dbReference type="SMART" id="SM00744">
    <property type="entry name" value="RINGv"/>
    <property type="match status" value="1"/>
</dbReference>
<dbReference type="GO" id="GO:0016020">
    <property type="term" value="C:membrane"/>
    <property type="evidence" value="ECO:0007669"/>
    <property type="project" value="UniProtKB-SubCell"/>
</dbReference>
<keyword evidence="7 12" id="KW-0863">Zinc-finger</keyword>
<feature type="domain" description="RING-type" evidence="15">
    <location>
        <begin position="322"/>
        <end position="363"/>
    </location>
</feature>
<evidence type="ECO:0000256" key="7">
    <source>
        <dbReference type="ARBA" id="ARBA00022771"/>
    </source>
</evidence>
<dbReference type="PROSITE" id="PS50089">
    <property type="entry name" value="ZF_RING_2"/>
    <property type="match status" value="1"/>
</dbReference>
<evidence type="ECO:0000256" key="10">
    <source>
        <dbReference type="ARBA" id="ARBA00022989"/>
    </source>
</evidence>
<keyword evidence="8" id="KW-0833">Ubl conjugation pathway</keyword>
<dbReference type="GO" id="GO:0016567">
    <property type="term" value="P:protein ubiquitination"/>
    <property type="evidence" value="ECO:0007669"/>
    <property type="project" value="TreeGrafter"/>
</dbReference>
<dbReference type="SMART" id="SM00184">
    <property type="entry name" value="RING"/>
    <property type="match status" value="1"/>
</dbReference>
<keyword evidence="9" id="KW-0862">Zinc</keyword>
<feature type="transmembrane region" description="Helical" evidence="14">
    <location>
        <begin position="219"/>
        <end position="238"/>
    </location>
</feature>
<sequence>MMPPATSTTEAPLLSNAISSHRITRRAPSLNTAARFLRRASSRRLMREPSMRVRESATEQIEERQNDWAYSKPVVILDLIWNLAFVAVSTCVMIMSWNEAPEVPLRLWIVGYAVQCVIHMVCVCLEYKRRCDHVRVSEGESLNSEAVESGGGVWSGRNSNSSSESDGDYVSQSNRFDDDTSVAKHLESANTMFSFIWWIVGFYWISIGGQNLPHDSPQLYWLCITFLAFDVFFVVICVAVACLVGLAVCCCLPCIIAILYAVADQEGASKDDIERLPTYKFQRIGDFEKQNGEVQEAFSGTMTECNTDMPTERVLSVEDAECSICLCAYEDGTELRELPCRHHFHSACIDKWLYINATCPLCKFNIVKNDNHSGSDEV</sequence>
<gene>
    <name evidence="16" type="ORF">POM88_032425</name>
</gene>
<dbReference type="EMBL" id="JAUIZM010000007">
    <property type="protein sequence ID" value="KAK1376232.1"/>
    <property type="molecule type" value="Genomic_DNA"/>
</dbReference>
<comment type="subcellular location">
    <subcellularLocation>
        <location evidence="2">Membrane</location>
        <topology evidence="2">Multi-pass membrane protein</topology>
    </subcellularLocation>
</comment>
<dbReference type="Gene3D" id="3.30.40.10">
    <property type="entry name" value="Zinc/RING finger domain, C3HC4 (zinc finger)"/>
    <property type="match status" value="1"/>
</dbReference>
<accession>A0AAD8MKJ5</accession>
<evidence type="ECO:0000256" key="3">
    <source>
        <dbReference type="ARBA" id="ARBA00012483"/>
    </source>
</evidence>
<evidence type="ECO:0000256" key="14">
    <source>
        <dbReference type="SAM" id="Phobius"/>
    </source>
</evidence>
<keyword evidence="11 14" id="KW-0472">Membrane</keyword>
<feature type="transmembrane region" description="Helical" evidence="14">
    <location>
        <begin position="107"/>
        <end position="125"/>
    </location>
</feature>
<dbReference type="SUPFAM" id="SSF57850">
    <property type="entry name" value="RING/U-box"/>
    <property type="match status" value="1"/>
</dbReference>
<dbReference type="GO" id="GO:0000325">
    <property type="term" value="C:plant-type vacuole"/>
    <property type="evidence" value="ECO:0007669"/>
    <property type="project" value="TreeGrafter"/>
</dbReference>
<feature type="region of interest" description="Disordered" evidence="13">
    <location>
        <begin position="146"/>
        <end position="172"/>
    </location>
</feature>
<feature type="transmembrane region" description="Helical" evidence="14">
    <location>
        <begin position="74"/>
        <end position="95"/>
    </location>
</feature>
<dbReference type="Pfam" id="PF13639">
    <property type="entry name" value="zf-RING_2"/>
    <property type="match status" value="1"/>
</dbReference>
<keyword evidence="10 14" id="KW-1133">Transmembrane helix</keyword>
<feature type="transmembrane region" description="Helical" evidence="14">
    <location>
        <begin position="243"/>
        <end position="263"/>
    </location>
</feature>
<keyword evidence="6" id="KW-0479">Metal-binding</keyword>
<dbReference type="GO" id="GO:0006511">
    <property type="term" value="P:ubiquitin-dependent protein catabolic process"/>
    <property type="evidence" value="ECO:0007669"/>
    <property type="project" value="TreeGrafter"/>
</dbReference>
<evidence type="ECO:0000256" key="5">
    <source>
        <dbReference type="ARBA" id="ARBA00022692"/>
    </source>
</evidence>
<evidence type="ECO:0000256" key="6">
    <source>
        <dbReference type="ARBA" id="ARBA00022723"/>
    </source>
</evidence>
<dbReference type="InterPro" id="IPR013083">
    <property type="entry name" value="Znf_RING/FYVE/PHD"/>
</dbReference>
<evidence type="ECO:0000256" key="1">
    <source>
        <dbReference type="ARBA" id="ARBA00000900"/>
    </source>
</evidence>
<organism evidence="16 17">
    <name type="scientific">Heracleum sosnowskyi</name>
    <dbReference type="NCBI Taxonomy" id="360622"/>
    <lineage>
        <taxon>Eukaryota</taxon>
        <taxon>Viridiplantae</taxon>
        <taxon>Streptophyta</taxon>
        <taxon>Embryophyta</taxon>
        <taxon>Tracheophyta</taxon>
        <taxon>Spermatophyta</taxon>
        <taxon>Magnoliopsida</taxon>
        <taxon>eudicotyledons</taxon>
        <taxon>Gunneridae</taxon>
        <taxon>Pentapetalae</taxon>
        <taxon>asterids</taxon>
        <taxon>campanulids</taxon>
        <taxon>Apiales</taxon>
        <taxon>Apiaceae</taxon>
        <taxon>Apioideae</taxon>
        <taxon>apioid superclade</taxon>
        <taxon>Tordylieae</taxon>
        <taxon>Tordyliinae</taxon>
        <taxon>Heracleum</taxon>
    </lineage>
</organism>
<evidence type="ECO:0000256" key="11">
    <source>
        <dbReference type="ARBA" id="ARBA00023136"/>
    </source>
</evidence>
<dbReference type="GO" id="GO:0061630">
    <property type="term" value="F:ubiquitin protein ligase activity"/>
    <property type="evidence" value="ECO:0007669"/>
    <property type="project" value="UniProtKB-EC"/>
</dbReference>
<feature type="transmembrane region" description="Helical" evidence="14">
    <location>
        <begin position="189"/>
        <end position="207"/>
    </location>
</feature>
<keyword evidence="5 14" id="KW-0812">Transmembrane</keyword>
<evidence type="ECO:0000256" key="2">
    <source>
        <dbReference type="ARBA" id="ARBA00004141"/>
    </source>
</evidence>
<dbReference type="InterPro" id="IPR001841">
    <property type="entry name" value="Znf_RING"/>
</dbReference>
<keyword evidence="4" id="KW-0808">Transferase</keyword>
<dbReference type="EC" id="2.3.2.27" evidence="3"/>
<evidence type="ECO:0000256" key="9">
    <source>
        <dbReference type="ARBA" id="ARBA00022833"/>
    </source>
</evidence>
<dbReference type="PANTHER" id="PTHR45977:SF28">
    <property type="entry name" value="OS02G0674700 PROTEIN"/>
    <property type="match status" value="1"/>
</dbReference>
<evidence type="ECO:0000256" key="4">
    <source>
        <dbReference type="ARBA" id="ARBA00022679"/>
    </source>
</evidence>
<dbReference type="InterPro" id="IPR011016">
    <property type="entry name" value="Znf_RING-CH"/>
</dbReference>
<dbReference type="AlphaFoldDB" id="A0AAD8MKJ5"/>
<proteinExistence type="predicted"/>
<dbReference type="Proteomes" id="UP001237642">
    <property type="component" value="Unassembled WGS sequence"/>
</dbReference>
<feature type="compositionally biased region" description="Low complexity" evidence="13">
    <location>
        <begin position="155"/>
        <end position="172"/>
    </location>
</feature>
<comment type="caution">
    <text evidence="16">The sequence shown here is derived from an EMBL/GenBank/DDBJ whole genome shotgun (WGS) entry which is preliminary data.</text>
</comment>
<reference evidence="16" key="2">
    <citation type="submission" date="2023-05" db="EMBL/GenBank/DDBJ databases">
        <authorList>
            <person name="Schelkunov M.I."/>
        </authorList>
    </citation>
    <scope>NUCLEOTIDE SEQUENCE</scope>
    <source>
        <strain evidence="16">Hsosn_3</strain>
        <tissue evidence="16">Leaf</tissue>
    </source>
</reference>
<name>A0AAD8MKJ5_9APIA</name>
<evidence type="ECO:0000256" key="12">
    <source>
        <dbReference type="PROSITE-ProRule" id="PRU00175"/>
    </source>
</evidence>
<evidence type="ECO:0000259" key="15">
    <source>
        <dbReference type="PROSITE" id="PS50089"/>
    </source>
</evidence>
<protein>
    <recommendedName>
        <fullName evidence="3">RING-type E3 ubiquitin transferase</fullName>
        <ecNumber evidence="3">2.3.2.27</ecNumber>
    </recommendedName>
</protein>
<evidence type="ECO:0000256" key="8">
    <source>
        <dbReference type="ARBA" id="ARBA00022786"/>
    </source>
</evidence>
<comment type="catalytic activity">
    <reaction evidence="1">
        <text>S-ubiquitinyl-[E2 ubiquitin-conjugating enzyme]-L-cysteine + [acceptor protein]-L-lysine = [E2 ubiquitin-conjugating enzyme]-L-cysteine + N(6)-ubiquitinyl-[acceptor protein]-L-lysine.</text>
        <dbReference type="EC" id="2.3.2.27"/>
    </reaction>
</comment>
<evidence type="ECO:0000313" key="16">
    <source>
        <dbReference type="EMBL" id="KAK1376232.1"/>
    </source>
</evidence>
<dbReference type="GO" id="GO:0008270">
    <property type="term" value="F:zinc ion binding"/>
    <property type="evidence" value="ECO:0007669"/>
    <property type="project" value="UniProtKB-KW"/>
</dbReference>
<reference evidence="16" key="1">
    <citation type="submission" date="2023-02" db="EMBL/GenBank/DDBJ databases">
        <title>Genome of toxic invasive species Heracleum sosnowskyi carries increased number of genes despite the absence of recent whole-genome duplications.</title>
        <authorList>
            <person name="Schelkunov M."/>
            <person name="Shtratnikova V."/>
            <person name="Makarenko M."/>
            <person name="Klepikova A."/>
            <person name="Omelchenko D."/>
            <person name="Novikova G."/>
            <person name="Obukhova E."/>
            <person name="Bogdanov V."/>
            <person name="Penin A."/>
            <person name="Logacheva M."/>
        </authorList>
    </citation>
    <scope>NUCLEOTIDE SEQUENCE</scope>
    <source>
        <strain evidence="16">Hsosn_3</strain>
        <tissue evidence="16">Leaf</tissue>
    </source>
</reference>
<dbReference type="PANTHER" id="PTHR45977">
    <property type="entry name" value="TARGET OF ERK KINASE MPK-1"/>
    <property type="match status" value="1"/>
</dbReference>
<evidence type="ECO:0000313" key="17">
    <source>
        <dbReference type="Proteomes" id="UP001237642"/>
    </source>
</evidence>
<keyword evidence="17" id="KW-1185">Reference proteome</keyword>